<dbReference type="InterPro" id="IPR029016">
    <property type="entry name" value="GAF-like_dom_sf"/>
</dbReference>
<dbReference type="InterPro" id="IPR036890">
    <property type="entry name" value="HATPase_C_sf"/>
</dbReference>
<dbReference type="GO" id="GO:0005886">
    <property type="term" value="C:plasma membrane"/>
    <property type="evidence" value="ECO:0007669"/>
    <property type="project" value="TreeGrafter"/>
</dbReference>
<accession>A0A7C4AQB8</accession>
<sequence length="726" mass="82095">MESPAQENASATKPTYEELERRVRELEKIAGDLIDNALDMEDQELYDLSILCNISQALASTIDLDELLVIIIDEVNKALLTEGAGVLLYDENRGDLYWKKVRDARHVLAPQSEDLRLPLDASIAGWVFRNNKPARVNDTSKDPRYYAEMTKKSGFQIRKVLQVPLNTRDRTIGVLMAMNKIGGDFTDQDEALLSSMAGAVALAIDNATIYKKLKKSRDDLEMLYRASMALGTTMDLDHLLSVVINELRTALDAEAGGVLLFDEQVGDLYWRAIQDQNQLLHRQSAELRIPLENSISGRVFSTGEPALVNDPMRDPKFFKPFQDRSGFTIRNEIIVPLNTREKTIGCLVVINKREGQFSQEDVQVLSSLAGVVALSVENAAFFEEMLKSYRELENLNRVKSKILNHLSHELRTPLAILRGSLATMERKLADMGIKEFDRVISRMNRHVESLNRLESQVESILMTGYSWEKRYITGFLQVALDLMEVQAERTPEIEHAATIIRKWLEKTFPTRKDEPEEIEMKDFSESLFQYIKSKADEQNRKVKLEFDMDPGELLIPRHVLHAVTEGIIRNAIEATPDNGLVRVTGKVKNHSYVFTVTDTGIGIPDKDKELIFEGFYPVQDTDNYSSRRPYSFNAGGKGIDLLRIRMFSELYGFKLSFKSQRCPYLVEESLNLPGDIANCPHCKSPDDCLVKGGSEFVVVFPLGIEGGKLPKSPLEPAPKNPHEMTM</sequence>
<proteinExistence type="predicted"/>
<dbReference type="InterPro" id="IPR036097">
    <property type="entry name" value="HisK_dim/P_sf"/>
</dbReference>
<dbReference type="SMART" id="SM00388">
    <property type="entry name" value="HisKA"/>
    <property type="match status" value="1"/>
</dbReference>
<dbReference type="Gene3D" id="3.30.450.40">
    <property type="match status" value="2"/>
</dbReference>
<dbReference type="SUPFAM" id="SSF55874">
    <property type="entry name" value="ATPase domain of HSP90 chaperone/DNA topoisomerase II/histidine kinase"/>
    <property type="match status" value="1"/>
</dbReference>
<dbReference type="CDD" id="cd00082">
    <property type="entry name" value="HisKA"/>
    <property type="match status" value="1"/>
</dbReference>
<dbReference type="AlphaFoldDB" id="A0A7C4AQB8"/>
<dbReference type="Gene3D" id="1.10.287.130">
    <property type="match status" value="1"/>
</dbReference>
<dbReference type="PROSITE" id="PS50109">
    <property type="entry name" value="HIS_KIN"/>
    <property type="match status" value="1"/>
</dbReference>
<protein>
    <recommendedName>
        <fullName evidence="2">histidine kinase</fullName>
        <ecNumber evidence="2">2.7.13.3</ecNumber>
    </recommendedName>
</protein>
<organism evidence="4">
    <name type="scientific">Desulfomonile tiedjei</name>
    <dbReference type="NCBI Taxonomy" id="2358"/>
    <lineage>
        <taxon>Bacteria</taxon>
        <taxon>Pseudomonadati</taxon>
        <taxon>Thermodesulfobacteriota</taxon>
        <taxon>Desulfomonilia</taxon>
        <taxon>Desulfomonilales</taxon>
        <taxon>Desulfomonilaceae</taxon>
        <taxon>Desulfomonile</taxon>
    </lineage>
</organism>
<feature type="domain" description="Histidine kinase" evidence="3">
    <location>
        <begin position="405"/>
        <end position="676"/>
    </location>
</feature>
<dbReference type="Pfam" id="PF13185">
    <property type="entry name" value="GAF_2"/>
    <property type="match status" value="2"/>
</dbReference>
<gene>
    <name evidence="4" type="ORF">ENV54_00960</name>
</gene>
<dbReference type="GO" id="GO:0000155">
    <property type="term" value="F:phosphorelay sensor kinase activity"/>
    <property type="evidence" value="ECO:0007669"/>
    <property type="project" value="InterPro"/>
</dbReference>
<dbReference type="SUPFAM" id="SSF47384">
    <property type="entry name" value="Homodimeric domain of signal transducing histidine kinase"/>
    <property type="match status" value="1"/>
</dbReference>
<comment type="caution">
    <text evidence="4">The sequence shown here is derived from an EMBL/GenBank/DDBJ whole genome shotgun (WGS) entry which is preliminary data.</text>
</comment>
<evidence type="ECO:0000256" key="2">
    <source>
        <dbReference type="ARBA" id="ARBA00012438"/>
    </source>
</evidence>
<dbReference type="SUPFAM" id="SSF55781">
    <property type="entry name" value="GAF domain-like"/>
    <property type="match status" value="2"/>
</dbReference>
<dbReference type="InterPro" id="IPR052023">
    <property type="entry name" value="Histidine_kinase_KdpD"/>
</dbReference>
<dbReference type="InterPro" id="IPR005467">
    <property type="entry name" value="His_kinase_dom"/>
</dbReference>
<dbReference type="InterPro" id="IPR003661">
    <property type="entry name" value="HisK_dim/P_dom"/>
</dbReference>
<dbReference type="PANTHER" id="PTHR45569:SF1">
    <property type="entry name" value="SENSOR PROTEIN KDPD"/>
    <property type="match status" value="1"/>
</dbReference>
<dbReference type="CDD" id="cd00075">
    <property type="entry name" value="HATPase"/>
    <property type="match status" value="1"/>
</dbReference>
<dbReference type="PANTHER" id="PTHR45569">
    <property type="entry name" value="SENSOR PROTEIN KDPD"/>
    <property type="match status" value="1"/>
</dbReference>
<evidence type="ECO:0000259" key="3">
    <source>
        <dbReference type="PROSITE" id="PS50109"/>
    </source>
</evidence>
<name>A0A7C4AQB8_9BACT</name>
<dbReference type="SMART" id="SM00387">
    <property type="entry name" value="HATPase_c"/>
    <property type="match status" value="1"/>
</dbReference>
<reference evidence="4" key="1">
    <citation type="journal article" date="2020" name="mSystems">
        <title>Genome- and Community-Level Interaction Insights into Carbon Utilization and Element Cycling Functions of Hydrothermarchaeota in Hydrothermal Sediment.</title>
        <authorList>
            <person name="Zhou Z."/>
            <person name="Liu Y."/>
            <person name="Xu W."/>
            <person name="Pan J."/>
            <person name="Luo Z.H."/>
            <person name="Li M."/>
        </authorList>
    </citation>
    <scope>NUCLEOTIDE SEQUENCE [LARGE SCALE GENOMIC DNA]</scope>
    <source>
        <strain evidence="4">SpSt-769</strain>
    </source>
</reference>
<dbReference type="InterPro" id="IPR003594">
    <property type="entry name" value="HATPase_dom"/>
</dbReference>
<dbReference type="EC" id="2.7.13.3" evidence="2"/>
<dbReference type="SMART" id="SM00065">
    <property type="entry name" value="GAF"/>
    <property type="match status" value="2"/>
</dbReference>
<evidence type="ECO:0000256" key="1">
    <source>
        <dbReference type="ARBA" id="ARBA00000085"/>
    </source>
</evidence>
<comment type="catalytic activity">
    <reaction evidence="1">
        <text>ATP + protein L-histidine = ADP + protein N-phospho-L-histidine.</text>
        <dbReference type="EC" id="2.7.13.3"/>
    </reaction>
</comment>
<dbReference type="Pfam" id="PF00512">
    <property type="entry name" value="HisKA"/>
    <property type="match status" value="1"/>
</dbReference>
<dbReference type="Pfam" id="PF02518">
    <property type="entry name" value="HATPase_c"/>
    <property type="match status" value="1"/>
</dbReference>
<dbReference type="Gene3D" id="3.30.565.10">
    <property type="entry name" value="Histidine kinase-like ATPase, C-terminal domain"/>
    <property type="match status" value="1"/>
</dbReference>
<dbReference type="InterPro" id="IPR003018">
    <property type="entry name" value="GAF"/>
</dbReference>
<evidence type="ECO:0000313" key="4">
    <source>
        <dbReference type="EMBL" id="HGH59847.1"/>
    </source>
</evidence>
<dbReference type="EMBL" id="DTGT01000028">
    <property type="protein sequence ID" value="HGH59847.1"/>
    <property type="molecule type" value="Genomic_DNA"/>
</dbReference>